<sequence>MIDIIGYSVVALFAVVILGGMFLVVKASTSDSDQHRWVREIVESLFGTPAHLRPGGGEQAAGKEEAADAVLQANVSAGSKVGIEPGSSGSPAGSANPRNPGILGDLADSASFEEDCPACGERVTHRDAVCPSCELALK</sequence>
<dbReference type="Proteomes" id="UP001597541">
    <property type="component" value="Unassembled WGS sequence"/>
</dbReference>
<gene>
    <name evidence="3" type="ORF">ACFSUF_15590</name>
</gene>
<feature type="transmembrane region" description="Helical" evidence="2">
    <location>
        <begin position="6"/>
        <end position="25"/>
    </location>
</feature>
<protein>
    <recommendedName>
        <fullName evidence="5">Zinc ribbon domain-containing protein</fullName>
    </recommendedName>
</protein>
<reference evidence="4" key="1">
    <citation type="journal article" date="2019" name="Int. J. Syst. Evol. Microbiol.">
        <title>The Global Catalogue of Microorganisms (GCM) 10K type strain sequencing project: providing services to taxonomists for standard genome sequencing and annotation.</title>
        <authorList>
            <consortium name="The Broad Institute Genomics Platform"/>
            <consortium name="The Broad Institute Genome Sequencing Center for Infectious Disease"/>
            <person name="Wu L."/>
            <person name="Ma J."/>
        </authorList>
    </citation>
    <scope>NUCLEOTIDE SEQUENCE [LARGE SCALE GENOMIC DNA]</scope>
    <source>
        <strain evidence="4">KCTC 3950</strain>
    </source>
</reference>
<evidence type="ECO:0000256" key="2">
    <source>
        <dbReference type="SAM" id="Phobius"/>
    </source>
</evidence>
<evidence type="ECO:0000256" key="1">
    <source>
        <dbReference type="SAM" id="MobiDB-lite"/>
    </source>
</evidence>
<evidence type="ECO:0008006" key="5">
    <source>
        <dbReference type="Google" id="ProtNLM"/>
    </source>
</evidence>
<name>A0ABW5PFB3_9BACL</name>
<comment type="caution">
    <text evidence="3">The sequence shown here is derived from an EMBL/GenBank/DDBJ whole genome shotgun (WGS) entry which is preliminary data.</text>
</comment>
<dbReference type="EMBL" id="JBHUME010000009">
    <property type="protein sequence ID" value="MFD2613839.1"/>
    <property type="molecule type" value="Genomic_DNA"/>
</dbReference>
<keyword evidence="2" id="KW-0812">Transmembrane</keyword>
<keyword evidence="4" id="KW-1185">Reference proteome</keyword>
<accession>A0ABW5PFB3</accession>
<organism evidence="3 4">
    <name type="scientific">Paenibacillus gansuensis</name>
    <dbReference type="NCBI Taxonomy" id="306542"/>
    <lineage>
        <taxon>Bacteria</taxon>
        <taxon>Bacillati</taxon>
        <taxon>Bacillota</taxon>
        <taxon>Bacilli</taxon>
        <taxon>Bacillales</taxon>
        <taxon>Paenibacillaceae</taxon>
        <taxon>Paenibacillus</taxon>
    </lineage>
</organism>
<feature type="compositionally biased region" description="Low complexity" evidence="1">
    <location>
        <begin position="85"/>
        <end position="95"/>
    </location>
</feature>
<dbReference type="RefSeq" id="WP_377604052.1">
    <property type="nucleotide sequence ID" value="NZ_JBHUME010000009.1"/>
</dbReference>
<feature type="region of interest" description="Disordered" evidence="1">
    <location>
        <begin position="80"/>
        <end position="106"/>
    </location>
</feature>
<evidence type="ECO:0000313" key="3">
    <source>
        <dbReference type="EMBL" id="MFD2613839.1"/>
    </source>
</evidence>
<keyword evidence="2" id="KW-1133">Transmembrane helix</keyword>
<keyword evidence="2" id="KW-0472">Membrane</keyword>
<evidence type="ECO:0000313" key="4">
    <source>
        <dbReference type="Proteomes" id="UP001597541"/>
    </source>
</evidence>
<proteinExistence type="predicted"/>